<sequence length="453" mass="49053">MFSTRLTVLCSVVSNAVTLQLRHNPLGGTMLLGLKKKQALNLDGMVHPDFVSVGETLRHMLQNYSGGAAVCVYHRGEPVVDLWGGYRDDEDTLWTRDTMAPSFSTTKGVAATLLHIFADRGLIDYDERVATYWPEFGQAGKSRITVRQVLSHQSGLYHIRQMIDHVDRMLDWKYMIGAIEATKPAHPPGKRTGYHGLTFGFLVGEIIQRVTGKKFSTLVQQEIARPLKLDGLYIGTPQRELPRAAQLMFPDVTRRLAQTSLGDKLEKGASGLSKALGYIGLDSDLSSIFDALAPRGVSDFDFGSPESLRAAIPAANGLFTARSLAKMYATLANGGEFEGVRLLSAGALEQATTLQRPTGRLSVIPFDMRWRLGYHGVATTRGFPQQAFGHFGFGGSGAWADPERDLSVALIVNSGLGSPFGDLRTARISGAALSCANARSRTAGLLKGSLALA</sequence>
<proteinExistence type="predicted"/>
<dbReference type="InterPro" id="IPR012338">
    <property type="entry name" value="Beta-lactam/transpept-like"/>
</dbReference>
<keyword evidence="3" id="KW-1185">Reference proteome</keyword>
<dbReference type="PANTHER" id="PTHR43319:SF3">
    <property type="entry name" value="BETA-LACTAMASE-RELATED DOMAIN-CONTAINING PROTEIN"/>
    <property type="match status" value="1"/>
</dbReference>
<protein>
    <submittedName>
        <fullName evidence="2">Class A beta-lactamase-related serine hydrolase</fullName>
    </submittedName>
</protein>
<dbReference type="PANTHER" id="PTHR43319">
    <property type="entry name" value="BETA-LACTAMASE-RELATED"/>
    <property type="match status" value="1"/>
</dbReference>
<dbReference type="Proteomes" id="UP001143304">
    <property type="component" value="Unassembled WGS sequence"/>
</dbReference>
<accession>A0ABT3T6S8</accession>
<gene>
    <name evidence="2" type="ORF">EYC82_11495</name>
</gene>
<evidence type="ECO:0000259" key="1">
    <source>
        <dbReference type="Pfam" id="PF00144"/>
    </source>
</evidence>
<organism evidence="2 3">
    <name type="scientific">Candidatus Marimicrobium litorale</name>
    <dbReference type="NCBI Taxonomy" id="2518991"/>
    <lineage>
        <taxon>Bacteria</taxon>
        <taxon>Pseudomonadati</taxon>
        <taxon>Pseudomonadota</taxon>
        <taxon>Gammaproteobacteria</taxon>
        <taxon>Cellvibrionales</taxon>
        <taxon>Halieaceae</taxon>
        <taxon>Marimicrobium</taxon>
    </lineage>
</organism>
<dbReference type="InterPro" id="IPR052907">
    <property type="entry name" value="Beta-lactamase/esterase"/>
</dbReference>
<feature type="domain" description="Beta-lactamase-related" evidence="1">
    <location>
        <begin position="66"/>
        <end position="428"/>
    </location>
</feature>
<comment type="caution">
    <text evidence="2">The sequence shown here is derived from an EMBL/GenBank/DDBJ whole genome shotgun (WGS) entry which is preliminary data.</text>
</comment>
<dbReference type="InterPro" id="IPR001466">
    <property type="entry name" value="Beta-lactam-related"/>
</dbReference>
<evidence type="ECO:0000313" key="3">
    <source>
        <dbReference type="Proteomes" id="UP001143304"/>
    </source>
</evidence>
<dbReference type="SUPFAM" id="SSF56601">
    <property type="entry name" value="beta-lactamase/transpeptidase-like"/>
    <property type="match status" value="1"/>
</dbReference>
<dbReference type="EMBL" id="SHNO01000001">
    <property type="protein sequence ID" value="MCX2977980.1"/>
    <property type="molecule type" value="Genomic_DNA"/>
</dbReference>
<keyword evidence="2" id="KW-0378">Hydrolase</keyword>
<reference evidence="2" key="1">
    <citation type="submission" date="2019-02" db="EMBL/GenBank/DDBJ databases">
        <authorList>
            <person name="Li S.-H."/>
        </authorList>
    </citation>
    <scope>NUCLEOTIDE SEQUENCE</scope>
    <source>
        <strain evidence="2">IMCC11814</strain>
    </source>
</reference>
<dbReference type="GO" id="GO:0016787">
    <property type="term" value="F:hydrolase activity"/>
    <property type="evidence" value="ECO:0007669"/>
    <property type="project" value="UniProtKB-KW"/>
</dbReference>
<name>A0ABT3T6S8_9GAMM</name>
<dbReference type="Pfam" id="PF00144">
    <property type="entry name" value="Beta-lactamase"/>
    <property type="match status" value="1"/>
</dbReference>
<dbReference type="Gene3D" id="3.40.710.10">
    <property type="entry name" value="DD-peptidase/beta-lactamase superfamily"/>
    <property type="match status" value="1"/>
</dbReference>
<evidence type="ECO:0000313" key="2">
    <source>
        <dbReference type="EMBL" id="MCX2977980.1"/>
    </source>
</evidence>